<comment type="caution">
    <text evidence="1">The sequence shown here is derived from an EMBL/GenBank/DDBJ whole genome shotgun (WGS) entry which is preliminary data.</text>
</comment>
<evidence type="ECO:0000313" key="2">
    <source>
        <dbReference type="Proteomes" id="UP000823775"/>
    </source>
</evidence>
<evidence type="ECO:0000313" key="1">
    <source>
        <dbReference type="EMBL" id="MCD7465742.1"/>
    </source>
</evidence>
<keyword evidence="2" id="KW-1185">Reference proteome</keyword>
<feature type="non-terminal residue" evidence="1">
    <location>
        <position position="1"/>
    </location>
</feature>
<sequence length="54" mass="6144">YIKGTTPFSNTQMEYDKPPMPVEEMTTIDILVDVMMNYEGDRIPECTKTGNALN</sequence>
<accession>A0ABS8T2Z0</accession>
<gene>
    <name evidence="1" type="ORF">HAX54_001840</name>
</gene>
<dbReference type="Proteomes" id="UP000823775">
    <property type="component" value="Unassembled WGS sequence"/>
</dbReference>
<name>A0ABS8T2Z0_DATST</name>
<reference evidence="1 2" key="1">
    <citation type="journal article" date="2021" name="BMC Genomics">
        <title>Datura genome reveals duplications of psychoactive alkaloid biosynthetic genes and high mutation rate following tissue culture.</title>
        <authorList>
            <person name="Rajewski A."/>
            <person name="Carter-House D."/>
            <person name="Stajich J."/>
            <person name="Litt A."/>
        </authorList>
    </citation>
    <scope>NUCLEOTIDE SEQUENCE [LARGE SCALE GENOMIC DNA]</scope>
    <source>
        <strain evidence="1">AR-01</strain>
    </source>
</reference>
<protein>
    <submittedName>
        <fullName evidence="1">Uncharacterized protein</fullName>
    </submittedName>
</protein>
<organism evidence="1 2">
    <name type="scientific">Datura stramonium</name>
    <name type="common">Jimsonweed</name>
    <name type="synonym">Common thornapple</name>
    <dbReference type="NCBI Taxonomy" id="4076"/>
    <lineage>
        <taxon>Eukaryota</taxon>
        <taxon>Viridiplantae</taxon>
        <taxon>Streptophyta</taxon>
        <taxon>Embryophyta</taxon>
        <taxon>Tracheophyta</taxon>
        <taxon>Spermatophyta</taxon>
        <taxon>Magnoliopsida</taxon>
        <taxon>eudicotyledons</taxon>
        <taxon>Gunneridae</taxon>
        <taxon>Pentapetalae</taxon>
        <taxon>asterids</taxon>
        <taxon>lamiids</taxon>
        <taxon>Solanales</taxon>
        <taxon>Solanaceae</taxon>
        <taxon>Solanoideae</taxon>
        <taxon>Datureae</taxon>
        <taxon>Datura</taxon>
    </lineage>
</organism>
<proteinExistence type="predicted"/>
<dbReference type="EMBL" id="JACEIK010001076">
    <property type="protein sequence ID" value="MCD7465742.1"/>
    <property type="molecule type" value="Genomic_DNA"/>
</dbReference>